<dbReference type="Proteomes" id="UP001057520">
    <property type="component" value="Chromosome"/>
</dbReference>
<proteinExistence type="predicted"/>
<accession>A0ABY4ZT61</accession>
<gene>
    <name evidence="1" type="ORF">MZV50_23005</name>
</gene>
<protein>
    <submittedName>
        <fullName evidence="1">Lipid II-degrading bacteriocin</fullName>
    </submittedName>
</protein>
<dbReference type="EMBL" id="CP096040">
    <property type="protein sequence ID" value="USQ95384.1"/>
    <property type="molecule type" value="Genomic_DNA"/>
</dbReference>
<organism evidence="1 2">
    <name type="scientific">Caulobacter segnis</name>
    <dbReference type="NCBI Taxonomy" id="88688"/>
    <lineage>
        <taxon>Bacteria</taxon>
        <taxon>Pseudomonadati</taxon>
        <taxon>Pseudomonadota</taxon>
        <taxon>Alphaproteobacteria</taxon>
        <taxon>Caulobacterales</taxon>
        <taxon>Caulobacteraceae</taxon>
        <taxon>Caulobacter</taxon>
    </lineage>
</organism>
<sequence length="284" mass="30087">MLLTPMTDEPPPWDTDPVIVWSPANQGGWMPTAWADTGAGGAVGAGGVDPLALGQGSEVTWAAETLAQQSATIGYPPSPGIKEWWLNISRDYAAADTFISETVYVTGNWTKPFDAIMLAWQDFVSTVGQTLSGGVLSPFAALFHYVQGSGDAMSVRLQDLGLHFEADEVQPLKDFVAAHAAQTNQPLQVSGDFAYNTANDSLVTASYMGNITLHYQGEVTISPSGNYHFTGQITAYNDVYDANPSTHRGPIGEASTHILGLFGGTSYEIAITGGQSVVIDGSIH</sequence>
<dbReference type="InterPro" id="IPR028056">
    <property type="entry name" value="Colicin_M"/>
</dbReference>
<keyword evidence="2" id="KW-1185">Reference proteome</keyword>
<evidence type="ECO:0000313" key="1">
    <source>
        <dbReference type="EMBL" id="USQ95384.1"/>
    </source>
</evidence>
<evidence type="ECO:0000313" key="2">
    <source>
        <dbReference type="Proteomes" id="UP001057520"/>
    </source>
</evidence>
<name>A0ABY4ZT61_9CAUL</name>
<reference evidence="1 2" key="1">
    <citation type="submission" date="2022-04" db="EMBL/GenBank/DDBJ databases">
        <title>Genome sequence of soybean root-associated Caulobacter segnis RL271.</title>
        <authorList>
            <person name="Longley R."/>
            <person name="Bonito G."/>
            <person name="Trigodet F."/>
            <person name="Crosson S."/>
            <person name="Fiebig A."/>
        </authorList>
    </citation>
    <scope>NUCLEOTIDE SEQUENCE [LARGE SCALE GENOMIC DNA]</scope>
    <source>
        <strain evidence="1 2">RL271</strain>
    </source>
</reference>
<dbReference type="Gene3D" id="3.30.450.400">
    <property type="entry name" value="Colicin M, catalytic domain"/>
    <property type="match status" value="1"/>
</dbReference>
<dbReference type="Pfam" id="PF14859">
    <property type="entry name" value="Colicin_M"/>
    <property type="match status" value="1"/>
</dbReference>